<evidence type="ECO:0000259" key="2">
    <source>
        <dbReference type="Pfam" id="PF22820"/>
    </source>
</evidence>
<evidence type="ECO:0000313" key="4">
    <source>
        <dbReference type="Proteomes" id="UP000005388"/>
    </source>
</evidence>
<name>G5KGU7_9STRE</name>
<feature type="domain" description="TcaA 4th" evidence="2">
    <location>
        <begin position="205"/>
        <end position="276"/>
    </location>
</feature>
<dbReference type="AlphaFoldDB" id="G5KGU7"/>
<feature type="transmembrane region" description="Helical" evidence="1">
    <location>
        <begin position="20"/>
        <end position="40"/>
    </location>
</feature>
<dbReference type="eggNOG" id="COG4640">
    <property type="taxonomic scope" value="Bacteria"/>
</dbReference>
<evidence type="ECO:0000313" key="3">
    <source>
        <dbReference type="EMBL" id="EHJ57303.1"/>
    </source>
</evidence>
<keyword evidence="1" id="KW-0812">Transmembrane</keyword>
<dbReference type="PANTHER" id="PTHR40038">
    <property type="entry name" value="MEMBRANE-ASSOCIATED PROTEIN TCAA"/>
    <property type="match status" value="1"/>
</dbReference>
<dbReference type="PANTHER" id="PTHR40038:SF1">
    <property type="entry name" value="MEMBRANE-ASSOCIATED PROTEIN TCAA"/>
    <property type="match status" value="1"/>
</dbReference>
<sequence length="552" mass="61792">MEKKVRNDMKKLLQRKSIKIVAIVTAIIAVLLIAWGGFYYSKANQMNRFINAYKKSNGDTFENIKEYLVWSDTKKQVTNDEAQFANYKHLTSSQADTLKTELKLAQSGDDRYMVSVGRRFFIFPDYRVAIKPISLTLKTNVPNVDILLNQKKVTTSNSEDFSTKVNHIPKANYTAKLSGQYKNQAIEVSKDFDGENTTLDLTVTFKNFTVTSNLGEGELYFDKTRIGSLKEGQYQVKEYPLTDSAKAYVEKNFSDGSLLSEKKDISSIDDNATVSLDATNLLNNETAGQQLVTIFNQLIQYVNSGQDAANIESIFEGGTSNPFYIGLKDSVKSRMSTDSRKASSFNIPNINLTSLTQIGKNSYQVNFTAVYDFFYDKATDSEKGTIGHVVQDISGQLVLKKSGQSYIVTQKGQQELNVTKEDNQVKAESVFPESLIGTWTGTQNELEVEMTFAKDGTITRKIHQKDGKIPDETKTAKVTSLEDKGNHNYLYHYDSCTDTSAFITSGIGGAGVKYAYGIQINDQKIKIIIWQTSINSDFNYDKPMTGPELSKK</sequence>
<dbReference type="STRING" id="764291.STRUR_0120"/>
<dbReference type="EMBL" id="AEUZ02000001">
    <property type="protein sequence ID" value="EHJ57303.1"/>
    <property type="molecule type" value="Genomic_DNA"/>
</dbReference>
<gene>
    <name evidence="3" type="ORF">STRUR_0120</name>
</gene>
<keyword evidence="1" id="KW-1133">Transmembrane helix</keyword>
<accession>G5KGU7</accession>
<keyword evidence="1" id="KW-0472">Membrane</keyword>
<protein>
    <recommendedName>
        <fullName evidence="2">TcaA 4th domain-containing protein</fullName>
    </recommendedName>
</protein>
<keyword evidence="4" id="KW-1185">Reference proteome</keyword>
<proteinExistence type="predicted"/>
<comment type="caution">
    <text evidence="3">The sequence shown here is derived from an EMBL/GenBank/DDBJ whole genome shotgun (WGS) entry which is preliminary data.</text>
</comment>
<dbReference type="InterPro" id="IPR054530">
    <property type="entry name" value="TcaA_4th"/>
</dbReference>
<reference evidence="3 4" key="1">
    <citation type="journal article" date="2014" name="Int. J. Syst. Evol. Microbiol.">
        <title>Phylogenomics and the dynamic genome evolution of the genus Streptococcus.</title>
        <authorList>
            <consortium name="The Broad Institute Genome Sequencing Platform"/>
            <person name="Richards V.P."/>
            <person name="Palmer S.R."/>
            <person name="Pavinski Bitar P.D."/>
            <person name="Qin X."/>
            <person name="Weinstock G.M."/>
            <person name="Highlander S.K."/>
            <person name="Town C.D."/>
            <person name="Burne R.A."/>
            <person name="Stanhope M.J."/>
        </authorList>
    </citation>
    <scope>NUCLEOTIDE SEQUENCE [LARGE SCALE GENOMIC DNA]</scope>
    <source>
        <strain evidence="3 4">2285-97</strain>
    </source>
</reference>
<organism evidence="3 4">
    <name type="scientific">Streptococcus urinalis 2285-97</name>
    <dbReference type="NCBI Taxonomy" id="764291"/>
    <lineage>
        <taxon>Bacteria</taxon>
        <taxon>Bacillati</taxon>
        <taxon>Bacillota</taxon>
        <taxon>Bacilli</taxon>
        <taxon>Lactobacillales</taxon>
        <taxon>Streptococcaceae</taxon>
        <taxon>Streptococcus</taxon>
    </lineage>
</organism>
<evidence type="ECO:0000256" key="1">
    <source>
        <dbReference type="SAM" id="Phobius"/>
    </source>
</evidence>
<dbReference type="Proteomes" id="UP000005388">
    <property type="component" value="Unassembled WGS sequence"/>
</dbReference>
<dbReference type="Pfam" id="PF22820">
    <property type="entry name" value="TcaA_3rd_4th"/>
    <property type="match status" value="1"/>
</dbReference>